<dbReference type="PATRIC" id="fig|1333865.3.peg.1702"/>
<sequence length="74" mass="8624">MWHILGSYPFSQAGLHKRYEQAKQLLLWESAGWTRKDLKNLAKRDLQLSDFCIGSQAFNLLWQDAYATQKPSSH</sequence>
<name>S9R415_STROR</name>
<evidence type="ECO:0000313" key="2">
    <source>
        <dbReference type="Proteomes" id="UP000015340"/>
    </source>
</evidence>
<dbReference type="AlphaFoldDB" id="S9R415"/>
<dbReference type="Proteomes" id="UP000015340">
    <property type="component" value="Unassembled WGS sequence"/>
</dbReference>
<evidence type="ECO:0000313" key="1">
    <source>
        <dbReference type="EMBL" id="EPX88426.1"/>
    </source>
</evidence>
<proteinExistence type="predicted"/>
<protein>
    <submittedName>
        <fullName evidence="1">Uncharacterized protein</fullName>
    </submittedName>
</protein>
<comment type="caution">
    <text evidence="1">The sequence shown here is derived from an EMBL/GenBank/DDBJ whole genome shotgun (WGS) entry which is preliminary data.</text>
</comment>
<reference evidence="1 2" key="1">
    <citation type="journal article" date="2014" name="J. Clin. Microbiol.">
        <title>Characterization of Streptococcus tigurinus Small-Colony Variants Causing Prosthetic Joint Infection by Comparative Whole-Genome Analyses.</title>
        <authorList>
            <person name="Zbinden A."/>
            <person name="Quiblier C."/>
            <person name="Hernandez D."/>
            <person name="Herzog K."/>
            <person name="Bodler P."/>
            <person name="Senn M.M."/>
            <person name="Gizard Y."/>
            <person name="Schrenzel J."/>
            <person name="Francois P."/>
        </authorList>
    </citation>
    <scope>NUCLEOTIDE SEQUENCE [LARGE SCALE GENOMIC DNA]</scope>
    <source>
        <strain evidence="1 2">2426</strain>
    </source>
</reference>
<organism evidence="1 2">
    <name type="scientific">Streptococcus oralis subsp. tigurinus 2426</name>
    <dbReference type="NCBI Taxonomy" id="1333865"/>
    <lineage>
        <taxon>Bacteria</taxon>
        <taxon>Bacillati</taxon>
        <taxon>Bacillota</taxon>
        <taxon>Bacilli</taxon>
        <taxon>Lactobacillales</taxon>
        <taxon>Streptococcaceae</taxon>
        <taxon>Streptococcus</taxon>
    </lineage>
</organism>
<gene>
    <name evidence="1" type="ORF">L698_08665</name>
</gene>
<accession>S9R415</accession>
<dbReference type="EMBL" id="ASXA01000007">
    <property type="protein sequence ID" value="EPX88426.1"/>
    <property type="molecule type" value="Genomic_DNA"/>
</dbReference>